<feature type="domain" description="PIN" evidence="4">
    <location>
        <begin position="3"/>
        <end position="129"/>
    </location>
</feature>
<keyword evidence="6" id="KW-1185">Reference proteome</keyword>
<dbReference type="SUPFAM" id="SSF88723">
    <property type="entry name" value="PIN domain-like"/>
    <property type="match status" value="1"/>
</dbReference>
<accession>E3HB50</accession>
<evidence type="ECO:0000259" key="4">
    <source>
        <dbReference type="SMART" id="SM00670"/>
    </source>
</evidence>
<sequence length="435" mass="49056">MRKIYVLDTNVLIHDPKAIFNFVDNEVIVPISVIEEIDKLKRDPTTGAQARITSRVIDKIREKGSLSKGVELENDIFFKVEIGYGTIKLPEFMHKELVDNKILAVTLGIKEENPDKKVVIVTKDINMRIKGDSLGLEVEDYETDKVNYSELYEGSYEVDVSDETFKTFEKTGRVKIEDVASKENEPNCFFKMKNSGKVISGRYSKTKKRIERMAFADVSAWGVRARNDEQEYAMDLLMDDNIRVITLVGRAGTGKTLLAVATGLEQVVERKKYKKLFIARPIIPMGKDIGYLPGSEKEKLKPWMQPIYDNIDFLSENKEDKAGEKVVMGLESLGLLKIEALTYIRGRSIPAGFIIIDEAQNLTPLEIKTIVTRAGEDTKIVFTGDPDQIDSPYLDANTNGLTYLAEKFRMVDISGHITLKKGERSKLAELAAKLL</sequence>
<dbReference type="PANTHER" id="PTHR30473">
    <property type="entry name" value="PROTEIN PHOH"/>
    <property type="match status" value="1"/>
</dbReference>
<dbReference type="STRING" id="572544.Ilyop_0413"/>
<dbReference type="EMBL" id="CP002281">
    <property type="protein sequence ID" value="ADO82201.1"/>
    <property type="molecule type" value="Genomic_DNA"/>
</dbReference>
<dbReference type="GO" id="GO:0005829">
    <property type="term" value="C:cytosol"/>
    <property type="evidence" value="ECO:0007669"/>
    <property type="project" value="TreeGrafter"/>
</dbReference>
<dbReference type="InterPro" id="IPR051451">
    <property type="entry name" value="PhoH2-like"/>
</dbReference>
<dbReference type="InterPro" id="IPR029060">
    <property type="entry name" value="PIN-like_dom_sf"/>
</dbReference>
<dbReference type="GO" id="GO:0005524">
    <property type="term" value="F:ATP binding"/>
    <property type="evidence" value="ECO:0007669"/>
    <property type="project" value="UniProtKB-KW"/>
</dbReference>
<evidence type="ECO:0000256" key="2">
    <source>
        <dbReference type="ARBA" id="ARBA00022840"/>
    </source>
</evidence>
<reference evidence="5 6" key="1">
    <citation type="journal article" date="2010" name="Stand. Genomic Sci.">
        <title>Complete genome sequence of Ilyobacter polytropus type strain (CuHbu1).</title>
        <authorList>
            <person name="Sikorski J."/>
            <person name="Chertkov O."/>
            <person name="Lapidus A."/>
            <person name="Nolan M."/>
            <person name="Lucas S."/>
            <person name="Del Rio T.G."/>
            <person name="Tice H."/>
            <person name="Cheng J.F."/>
            <person name="Tapia R."/>
            <person name="Han C."/>
            <person name="Goodwin L."/>
            <person name="Pitluck S."/>
            <person name="Liolios K."/>
            <person name="Ivanova N."/>
            <person name="Mavromatis K."/>
            <person name="Mikhailova N."/>
            <person name="Pati A."/>
            <person name="Chen A."/>
            <person name="Palaniappan K."/>
            <person name="Land M."/>
            <person name="Hauser L."/>
            <person name="Chang Y.J."/>
            <person name="Jeffries C.D."/>
            <person name="Brambilla E."/>
            <person name="Yasawong M."/>
            <person name="Rohde M."/>
            <person name="Pukall R."/>
            <person name="Spring S."/>
            <person name="Goker M."/>
            <person name="Woyke T."/>
            <person name="Bristow J."/>
            <person name="Eisen J.A."/>
            <person name="Markowitz V."/>
            <person name="Hugenholtz P."/>
            <person name="Kyrpides N.C."/>
            <person name="Klenk H.P."/>
        </authorList>
    </citation>
    <scope>NUCLEOTIDE SEQUENCE [LARGE SCALE GENOMIC DNA]</scope>
    <source>
        <strain evidence="6">ATCC 51220 / DSM 2926 / LMG 16218 / CuHBu1</strain>
    </source>
</reference>
<keyword evidence="2" id="KW-0067">ATP-binding</keyword>
<organism evidence="5 6">
    <name type="scientific">Ilyobacter polytropus (strain ATCC 51220 / DSM 2926 / LMG 16218 / CuHBu1)</name>
    <dbReference type="NCBI Taxonomy" id="572544"/>
    <lineage>
        <taxon>Bacteria</taxon>
        <taxon>Fusobacteriati</taxon>
        <taxon>Fusobacteriota</taxon>
        <taxon>Fusobacteriia</taxon>
        <taxon>Fusobacteriales</taxon>
        <taxon>Fusobacteriaceae</taxon>
        <taxon>Ilyobacter</taxon>
    </lineage>
</organism>
<dbReference type="InterPro" id="IPR002716">
    <property type="entry name" value="PIN_dom"/>
</dbReference>
<proteinExistence type="inferred from homology"/>
<evidence type="ECO:0000256" key="1">
    <source>
        <dbReference type="ARBA" id="ARBA00022741"/>
    </source>
</evidence>
<evidence type="ECO:0000313" key="5">
    <source>
        <dbReference type="EMBL" id="ADO82201.1"/>
    </source>
</evidence>
<name>E3HB50_ILYPC</name>
<gene>
    <name evidence="5" type="ordered locus">Ilyop_0413</name>
</gene>
<dbReference type="Gene3D" id="3.40.50.1010">
    <property type="entry name" value="5'-nuclease"/>
    <property type="match status" value="1"/>
</dbReference>
<dbReference type="InterPro" id="IPR027417">
    <property type="entry name" value="P-loop_NTPase"/>
</dbReference>
<dbReference type="AlphaFoldDB" id="E3HB50"/>
<dbReference type="SUPFAM" id="SSF52540">
    <property type="entry name" value="P-loop containing nucleoside triphosphate hydrolases"/>
    <property type="match status" value="1"/>
</dbReference>
<evidence type="ECO:0000256" key="3">
    <source>
        <dbReference type="ARBA" id="ARBA00046345"/>
    </source>
</evidence>
<dbReference type="Gene3D" id="3.40.50.300">
    <property type="entry name" value="P-loop containing nucleotide triphosphate hydrolases"/>
    <property type="match status" value="1"/>
</dbReference>
<dbReference type="HOGENOM" id="CLU_022283_2_1_0"/>
<evidence type="ECO:0000313" key="6">
    <source>
        <dbReference type="Proteomes" id="UP000006875"/>
    </source>
</evidence>
<dbReference type="CDD" id="cd09883">
    <property type="entry name" value="PIN_VapC_PhoHL-ATPase"/>
    <property type="match status" value="1"/>
</dbReference>
<dbReference type="Proteomes" id="UP000006875">
    <property type="component" value="Chromosome"/>
</dbReference>
<dbReference type="SMART" id="SM00670">
    <property type="entry name" value="PINc"/>
    <property type="match status" value="1"/>
</dbReference>
<dbReference type="FunFam" id="3.40.50.300:FF:000013">
    <property type="entry name" value="PhoH family ATPase"/>
    <property type="match status" value="1"/>
</dbReference>
<dbReference type="OrthoDB" id="9773137at2"/>
<comment type="similarity">
    <text evidence="3">In the N-terminal section; belongs to the PINc/VapC protein family.</text>
</comment>
<keyword evidence="1" id="KW-0547">Nucleotide-binding</keyword>
<protein>
    <submittedName>
        <fullName evidence="5">PhoH family protein</fullName>
    </submittedName>
</protein>
<dbReference type="Pfam" id="PF02562">
    <property type="entry name" value="PhoH"/>
    <property type="match status" value="1"/>
</dbReference>
<dbReference type="eggNOG" id="COG1875">
    <property type="taxonomic scope" value="Bacteria"/>
</dbReference>
<dbReference type="Pfam" id="PF13638">
    <property type="entry name" value="PIN_4"/>
    <property type="match status" value="1"/>
</dbReference>
<dbReference type="InterPro" id="IPR003714">
    <property type="entry name" value="PhoH"/>
</dbReference>
<dbReference type="PANTHER" id="PTHR30473:SF2">
    <property type="entry name" value="PIN DOMAIN-CONTAINING PROTEIN"/>
    <property type="match status" value="1"/>
</dbReference>
<dbReference type="KEGG" id="ipo:Ilyop_0413"/>
<dbReference type="RefSeq" id="WP_013386871.1">
    <property type="nucleotide sequence ID" value="NC_014632.1"/>
</dbReference>